<sequence length="459" mass="51097">MAQNNTPLTFTVHREAPELILPAKPTPRELKPLSDIDDQEGLRFQSPFIHFYHKDPKMKNKNPANVIREALAKVLVFYYPFAGRLKEGPARKLMVDCSGQGVFFIEAEADVMLKQFGDALQPPFPCMEELLYAVPGSSGILDSPLLLIQVTRLLCGGFIFAIRINHTMSDTLGLLQFMTALSEMIHGASTPSTLPVWQRELLSARDPPCVTCNHHEYDEVIDTKGTVIETDDVVKQSFFFGPAEISALRKFVPIHLQSCSTFELLITCLWRCRTIALQPDPEDKMRLLCVINSRSKFNPPLPQGYYGNVFCFPAAISTARDLCCKPLAHALELVMMAKSNVTEEYMRSVADLMVIKGRPHYTIAQSYFVSDMTRIGLNKLDFGWGNAAYAGPSKGGAGDLPTGGSYYLPFKTSKGEPGIVVPISLPSVAMTKFVKELNSMLQDKSQILQKHKLITRSKV</sequence>
<dbReference type="PANTHER" id="PTHR31147:SF66">
    <property type="entry name" value="OS05G0315700 PROTEIN"/>
    <property type="match status" value="1"/>
</dbReference>
<gene>
    <name evidence="3" type="ORF">CTI12_AA285690</name>
</gene>
<comment type="caution">
    <text evidence="3">The sequence shown here is derived from an EMBL/GenBank/DDBJ whole genome shotgun (WGS) entry which is preliminary data.</text>
</comment>
<dbReference type="AlphaFoldDB" id="A0A2U1NAP4"/>
<evidence type="ECO:0000313" key="3">
    <source>
        <dbReference type="EMBL" id="PWA70547.1"/>
    </source>
</evidence>
<reference evidence="3 4" key="1">
    <citation type="journal article" date="2018" name="Mol. Plant">
        <title>The genome of Artemisia annua provides insight into the evolution of Asteraceae family and artemisinin biosynthesis.</title>
        <authorList>
            <person name="Shen Q."/>
            <person name="Zhang L."/>
            <person name="Liao Z."/>
            <person name="Wang S."/>
            <person name="Yan T."/>
            <person name="Shi P."/>
            <person name="Liu M."/>
            <person name="Fu X."/>
            <person name="Pan Q."/>
            <person name="Wang Y."/>
            <person name="Lv Z."/>
            <person name="Lu X."/>
            <person name="Zhang F."/>
            <person name="Jiang W."/>
            <person name="Ma Y."/>
            <person name="Chen M."/>
            <person name="Hao X."/>
            <person name="Li L."/>
            <person name="Tang Y."/>
            <person name="Lv G."/>
            <person name="Zhou Y."/>
            <person name="Sun X."/>
            <person name="Brodelius P.E."/>
            <person name="Rose J.K.C."/>
            <person name="Tang K."/>
        </authorList>
    </citation>
    <scope>NUCLEOTIDE SEQUENCE [LARGE SCALE GENOMIC DNA]</scope>
    <source>
        <strain evidence="4">cv. Huhao1</strain>
        <tissue evidence="3">Leaf</tissue>
    </source>
</reference>
<accession>A0A2U1NAP4</accession>
<evidence type="ECO:0000256" key="1">
    <source>
        <dbReference type="ARBA" id="ARBA00009861"/>
    </source>
</evidence>
<dbReference type="InterPro" id="IPR050898">
    <property type="entry name" value="Plant_acyltransferase"/>
</dbReference>
<name>A0A2U1NAP4_ARTAN</name>
<keyword evidence="2 3" id="KW-0808">Transferase</keyword>
<dbReference type="STRING" id="35608.A0A2U1NAP4"/>
<proteinExistence type="inferred from homology"/>
<evidence type="ECO:0000313" key="4">
    <source>
        <dbReference type="Proteomes" id="UP000245207"/>
    </source>
</evidence>
<dbReference type="Pfam" id="PF02458">
    <property type="entry name" value="Transferase"/>
    <property type="match status" value="1"/>
</dbReference>
<dbReference type="EMBL" id="PKPP01003220">
    <property type="protein sequence ID" value="PWA70547.1"/>
    <property type="molecule type" value="Genomic_DNA"/>
</dbReference>
<dbReference type="Gene3D" id="3.30.559.10">
    <property type="entry name" value="Chloramphenicol acetyltransferase-like domain"/>
    <property type="match status" value="2"/>
</dbReference>
<evidence type="ECO:0000256" key="2">
    <source>
        <dbReference type="ARBA" id="ARBA00022679"/>
    </source>
</evidence>
<comment type="similarity">
    <text evidence="1">Belongs to the plant acyltransferase family.</text>
</comment>
<dbReference type="PANTHER" id="PTHR31147">
    <property type="entry name" value="ACYL TRANSFERASE 4"/>
    <property type="match status" value="1"/>
</dbReference>
<dbReference type="GO" id="GO:0016740">
    <property type="term" value="F:transferase activity"/>
    <property type="evidence" value="ECO:0007669"/>
    <property type="project" value="UniProtKB-KW"/>
</dbReference>
<keyword evidence="4" id="KW-1185">Reference proteome</keyword>
<organism evidence="3 4">
    <name type="scientific">Artemisia annua</name>
    <name type="common">Sweet wormwood</name>
    <dbReference type="NCBI Taxonomy" id="35608"/>
    <lineage>
        <taxon>Eukaryota</taxon>
        <taxon>Viridiplantae</taxon>
        <taxon>Streptophyta</taxon>
        <taxon>Embryophyta</taxon>
        <taxon>Tracheophyta</taxon>
        <taxon>Spermatophyta</taxon>
        <taxon>Magnoliopsida</taxon>
        <taxon>eudicotyledons</taxon>
        <taxon>Gunneridae</taxon>
        <taxon>Pentapetalae</taxon>
        <taxon>asterids</taxon>
        <taxon>campanulids</taxon>
        <taxon>Asterales</taxon>
        <taxon>Asteraceae</taxon>
        <taxon>Asteroideae</taxon>
        <taxon>Anthemideae</taxon>
        <taxon>Artemisiinae</taxon>
        <taxon>Artemisia</taxon>
    </lineage>
</organism>
<protein>
    <submittedName>
        <fullName evidence="3">Chloramphenicol acetyltransferase-like domain-containing protein</fullName>
    </submittedName>
</protein>
<dbReference type="Proteomes" id="UP000245207">
    <property type="component" value="Unassembled WGS sequence"/>
</dbReference>
<dbReference type="InterPro" id="IPR023213">
    <property type="entry name" value="CAT-like_dom_sf"/>
</dbReference>
<dbReference type="OrthoDB" id="1483986at2759"/>